<evidence type="ECO:0000313" key="9">
    <source>
        <dbReference type="Proteomes" id="UP001589828"/>
    </source>
</evidence>
<reference evidence="8 9" key="1">
    <citation type="submission" date="2024-09" db="EMBL/GenBank/DDBJ databases">
        <authorList>
            <person name="Sun Q."/>
            <person name="Mori K."/>
        </authorList>
    </citation>
    <scope>NUCLEOTIDE SEQUENCE [LARGE SCALE GENOMIC DNA]</scope>
    <source>
        <strain evidence="8 9">NCAIM B.02415</strain>
    </source>
</reference>
<feature type="transmembrane region" description="Helical" evidence="7">
    <location>
        <begin position="88"/>
        <end position="111"/>
    </location>
</feature>
<comment type="caution">
    <text evidence="8">The sequence shown here is derived from an EMBL/GenBank/DDBJ whole genome shotgun (WGS) entry which is preliminary data.</text>
</comment>
<dbReference type="InterPro" id="IPR036259">
    <property type="entry name" value="MFS_trans_sf"/>
</dbReference>
<feature type="transmembrane region" description="Helical" evidence="7">
    <location>
        <begin position="56"/>
        <end position="76"/>
    </location>
</feature>
<proteinExistence type="predicted"/>
<dbReference type="EMBL" id="JBHLTS010000022">
    <property type="protein sequence ID" value="MFC0515396.1"/>
    <property type="molecule type" value="Genomic_DNA"/>
</dbReference>
<dbReference type="PANTHER" id="PTHR23513">
    <property type="entry name" value="INTEGRAL MEMBRANE EFFLUX PROTEIN-RELATED"/>
    <property type="match status" value="1"/>
</dbReference>
<evidence type="ECO:0000256" key="1">
    <source>
        <dbReference type="ARBA" id="ARBA00004651"/>
    </source>
</evidence>
<gene>
    <name evidence="8" type="ORF">ACFFGT_14350</name>
</gene>
<dbReference type="InterPro" id="IPR010290">
    <property type="entry name" value="TM_effector"/>
</dbReference>
<dbReference type="Pfam" id="PF05977">
    <property type="entry name" value="MFS_3"/>
    <property type="match status" value="1"/>
</dbReference>
<feature type="transmembrane region" description="Helical" evidence="7">
    <location>
        <begin position="123"/>
        <end position="146"/>
    </location>
</feature>
<dbReference type="Gene3D" id="1.20.1250.20">
    <property type="entry name" value="MFS general substrate transporter like domains"/>
    <property type="match status" value="1"/>
</dbReference>
<dbReference type="Proteomes" id="UP001589828">
    <property type="component" value="Unassembled WGS sequence"/>
</dbReference>
<accession>A0ABV6L7H1</accession>
<evidence type="ECO:0000256" key="7">
    <source>
        <dbReference type="SAM" id="Phobius"/>
    </source>
</evidence>
<dbReference type="SUPFAM" id="SSF103473">
    <property type="entry name" value="MFS general substrate transporter"/>
    <property type="match status" value="1"/>
</dbReference>
<feature type="transmembrane region" description="Helical" evidence="7">
    <location>
        <begin position="313"/>
        <end position="341"/>
    </location>
</feature>
<sequence>MTEEGDSKPRKVDSFAALRYKDFRSYIGMRFCFTFAYSMQAVVLGFYIYSITHSKMALGLIGLCEAIPAIGIALYGGYIADKSEKRKMLLLIFSGVLLTSAVMFTVTLSSMSGIIHTGWIVPIMYAMIFCNGVARAFYGPATFTIYANSIPKELYPNGSTWSSSSWQIASILGPAAGGLIYGYAGKIKFLHGVSGITATFSCIIFLLLVSLVLVYALRKYPAQYIPKESIWKSLSEGIHFVFSNKMMIGAMSLDLFSVFFGGAVALLPVFANEILKVGAEGLGVMRAMSSLGAVLTMLVMTRFSPMGKPWRNLLIAVTGFGLSIICFGLSTNFYLSLLFIFTEGAFDSISVIIRGTLMQLLTPDHMRGRVSAVNQMFIGSSNEIGAFESGTAAQLMGTVPSVLFGGSMTMLIVGITYLKTKKLIPLSLQQIHAPDEEGIKAG</sequence>
<evidence type="ECO:0000313" key="8">
    <source>
        <dbReference type="EMBL" id="MFC0515396.1"/>
    </source>
</evidence>
<dbReference type="CDD" id="cd06173">
    <property type="entry name" value="MFS_MefA_like"/>
    <property type="match status" value="1"/>
</dbReference>
<keyword evidence="6 7" id="KW-0472">Membrane</keyword>
<keyword evidence="2" id="KW-0813">Transport</keyword>
<dbReference type="RefSeq" id="WP_377023229.1">
    <property type="nucleotide sequence ID" value="NZ_JBHLTS010000022.1"/>
</dbReference>
<evidence type="ECO:0000256" key="4">
    <source>
        <dbReference type="ARBA" id="ARBA00022692"/>
    </source>
</evidence>
<dbReference type="PANTHER" id="PTHR23513:SF9">
    <property type="entry name" value="ENTEROBACTIN EXPORTER ENTS"/>
    <property type="match status" value="1"/>
</dbReference>
<keyword evidence="5 7" id="KW-1133">Transmembrane helix</keyword>
<keyword evidence="9" id="KW-1185">Reference proteome</keyword>
<keyword evidence="3" id="KW-1003">Cell membrane</keyword>
<protein>
    <submittedName>
        <fullName evidence="8">MFS transporter</fullName>
    </submittedName>
</protein>
<evidence type="ECO:0000256" key="3">
    <source>
        <dbReference type="ARBA" id="ARBA00022475"/>
    </source>
</evidence>
<feature type="transmembrane region" description="Helical" evidence="7">
    <location>
        <begin position="399"/>
        <end position="418"/>
    </location>
</feature>
<comment type="subcellular location">
    <subcellularLocation>
        <location evidence="1">Cell membrane</location>
        <topology evidence="1">Multi-pass membrane protein</topology>
    </subcellularLocation>
</comment>
<feature type="transmembrane region" description="Helical" evidence="7">
    <location>
        <begin position="166"/>
        <end position="184"/>
    </location>
</feature>
<keyword evidence="4 7" id="KW-0812">Transmembrane</keyword>
<feature type="transmembrane region" description="Helical" evidence="7">
    <location>
        <begin position="196"/>
        <end position="217"/>
    </location>
</feature>
<feature type="transmembrane region" description="Helical" evidence="7">
    <location>
        <begin position="27"/>
        <end position="50"/>
    </location>
</feature>
<name>A0ABV6L7H1_9SPHI</name>
<evidence type="ECO:0000256" key="2">
    <source>
        <dbReference type="ARBA" id="ARBA00022448"/>
    </source>
</evidence>
<evidence type="ECO:0000256" key="6">
    <source>
        <dbReference type="ARBA" id="ARBA00023136"/>
    </source>
</evidence>
<feature type="transmembrane region" description="Helical" evidence="7">
    <location>
        <begin position="253"/>
        <end position="271"/>
    </location>
</feature>
<feature type="transmembrane region" description="Helical" evidence="7">
    <location>
        <begin position="283"/>
        <end position="301"/>
    </location>
</feature>
<evidence type="ECO:0000256" key="5">
    <source>
        <dbReference type="ARBA" id="ARBA00022989"/>
    </source>
</evidence>
<organism evidence="8 9">
    <name type="scientific">Mucilaginibacter angelicae</name>
    <dbReference type="NCBI Taxonomy" id="869718"/>
    <lineage>
        <taxon>Bacteria</taxon>
        <taxon>Pseudomonadati</taxon>
        <taxon>Bacteroidota</taxon>
        <taxon>Sphingobacteriia</taxon>
        <taxon>Sphingobacteriales</taxon>
        <taxon>Sphingobacteriaceae</taxon>
        <taxon>Mucilaginibacter</taxon>
    </lineage>
</organism>